<dbReference type="PROSITE" id="PS52029">
    <property type="entry name" value="LD_TPASE"/>
    <property type="match status" value="1"/>
</dbReference>
<dbReference type="InterPro" id="IPR038063">
    <property type="entry name" value="Transpep_catalytic_dom"/>
</dbReference>
<evidence type="ECO:0000256" key="8">
    <source>
        <dbReference type="ARBA" id="ARBA00023316"/>
    </source>
</evidence>
<dbReference type="PRINTS" id="PR00725">
    <property type="entry name" value="DADACBPTASE1"/>
</dbReference>
<keyword evidence="13" id="KW-1133">Transmembrane helix</keyword>
<evidence type="ECO:0000313" key="15">
    <source>
        <dbReference type="EMBL" id="PIZ01008.1"/>
    </source>
</evidence>
<evidence type="ECO:0000256" key="2">
    <source>
        <dbReference type="ARBA" id="ARBA00007164"/>
    </source>
</evidence>
<evidence type="ECO:0000256" key="10">
    <source>
        <dbReference type="PIRSR" id="PIRSR618044-2"/>
    </source>
</evidence>
<evidence type="ECO:0000313" key="16">
    <source>
        <dbReference type="Proteomes" id="UP000229371"/>
    </source>
</evidence>
<feature type="active site" description="Acyl-ester intermediate" evidence="9">
    <location>
        <position position="261"/>
    </location>
</feature>
<accession>A0A2M7RNF1</accession>
<name>A0A2M7RNF1_9BACT</name>
<evidence type="ECO:0000256" key="1">
    <source>
        <dbReference type="ARBA" id="ARBA00004752"/>
    </source>
</evidence>
<organism evidence="15 16">
    <name type="scientific">bacterium (Candidatus Gribaldobacteria) CG_4_10_14_0_8_um_filter_33_9</name>
    <dbReference type="NCBI Taxonomy" id="2014266"/>
    <lineage>
        <taxon>Bacteria</taxon>
        <taxon>Candidatus Gribaldobacteria</taxon>
    </lineage>
</organism>
<dbReference type="Gene3D" id="2.40.440.10">
    <property type="entry name" value="L,D-transpeptidase catalytic domain-like"/>
    <property type="match status" value="1"/>
</dbReference>
<dbReference type="EMBL" id="PFMI01000026">
    <property type="protein sequence ID" value="PIZ01008.1"/>
    <property type="molecule type" value="Genomic_DNA"/>
</dbReference>
<keyword evidence="8 11" id="KW-0961">Cell wall biogenesis/degradation</keyword>
<feature type="transmembrane region" description="Helical" evidence="13">
    <location>
        <begin position="20"/>
        <end position="41"/>
    </location>
</feature>
<feature type="binding site" evidence="10">
    <location>
        <position position="420"/>
    </location>
    <ligand>
        <name>substrate</name>
    </ligand>
</feature>
<dbReference type="PANTHER" id="PTHR21581:SF26">
    <property type="entry name" value="D-ALANYL-D-ALANINE ENDOPEPTIDASE"/>
    <property type="match status" value="1"/>
</dbReference>
<dbReference type="GO" id="GO:0009252">
    <property type="term" value="P:peptidoglycan biosynthetic process"/>
    <property type="evidence" value="ECO:0007669"/>
    <property type="project" value="UniProtKB-UniPathway"/>
</dbReference>
<feature type="active site" evidence="9">
    <location>
        <position position="316"/>
    </location>
</feature>
<evidence type="ECO:0000256" key="5">
    <source>
        <dbReference type="ARBA" id="ARBA00022801"/>
    </source>
</evidence>
<dbReference type="InterPro" id="IPR005490">
    <property type="entry name" value="LD_TPept_cat_dom"/>
</dbReference>
<dbReference type="Pfam" id="PF03734">
    <property type="entry name" value="YkuD"/>
    <property type="match status" value="1"/>
</dbReference>
<proteinExistence type="inferred from homology"/>
<evidence type="ECO:0000256" key="4">
    <source>
        <dbReference type="ARBA" id="ARBA00022729"/>
    </source>
</evidence>
<dbReference type="CDD" id="cd16913">
    <property type="entry name" value="YkuD_like"/>
    <property type="match status" value="1"/>
</dbReference>
<dbReference type="InterPro" id="IPR018044">
    <property type="entry name" value="Peptidase_S11"/>
</dbReference>
<evidence type="ECO:0000259" key="14">
    <source>
        <dbReference type="PROSITE" id="PS52029"/>
    </source>
</evidence>
<keyword evidence="5" id="KW-0378">Hydrolase</keyword>
<evidence type="ECO:0000256" key="7">
    <source>
        <dbReference type="ARBA" id="ARBA00022984"/>
    </source>
</evidence>
<comment type="pathway">
    <text evidence="1 11">Cell wall biogenesis; peptidoglycan biosynthesis.</text>
</comment>
<feature type="domain" description="L,D-TPase catalytic" evidence="14">
    <location>
        <begin position="96"/>
        <end position="212"/>
    </location>
</feature>
<dbReference type="GO" id="GO:0071555">
    <property type="term" value="P:cell wall organization"/>
    <property type="evidence" value="ECO:0007669"/>
    <property type="project" value="UniProtKB-UniRule"/>
</dbReference>
<dbReference type="SUPFAM" id="SSF141523">
    <property type="entry name" value="L,D-transpeptidase catalytic domain-like"/>
    <property type="match status" value="1"/>
</dbReference>
<dbReference type="GO" id="GO:0009002">
    <property type="term" value="F:serine-type D-Ala-D-Ala carboxypeptidase activity"/>
    <property type="evidence" value="ECO:0007669"/>
    <property type="project" value="InterPro"/>
</dbReference>
<dbReference type="SUPFAM" id="SSF56601">
    <property type="entry name" value="beta-lactamase/transpeptidase-like"/>
    <property type="match status" value="1"/>
</dbReference>
<gene>
    <name evidence="15" type="ORF">COY61_00945</name>
</gene>
<feature type="active site" description="Nucleophile" evidence="11">
    <location>
        <position position="188"/>
    </location>
</feature>
<dbReference type="InterPro" id="IPR012338">
    <property type="entry name" value="Beta-lactam/transpept-like"/>
</dbReference>
<evidence type="ECO:0000256" key="6">
    <source>
        <dbReference type="ARBA" id="ARBA00022960"/>
    </source>
</evidence>
<keyword evidence="3" id="KW-0808">Transferase</keyword>
<evidence type="ECO:0000256" key="11">
    <source>
        <dbReference type="PROSITE-ProRule" id="PRU01373"/>
    </source>
</evidence>
<dbReference type="Proteomes" id="UP000229371">
    <property type="component" value="Unassembled WGS sequence"/>
</dbReference>
<reference evidence="16" key="1">
    <citation type="submission" date="2017-09" db="EMBL/GenBank/DDBJ databases">
        <title>Depth-based differentiation of microbial function through sediment-hosted aquifers and enrichment of novel symbionts in the deep terrestrial subsurface.</title>
        <authorList>
            <person name="Probst A.J."/>
            <person name="Ladd B."/>
            <person name="Jarett J.K."/>
            <person name="Geller-Mcgrath D.E."/>
            <person name="Sieber C.M.K."/>
            <person name="Emerson J.B."/>
            <person name="Anantharaman K."/>
            <person name="Thomas B.C."/>
            <person name="Malmstrom R."/>
            <person name="Stieglmeier M."/>
            <person name="Klingl A."/>
            <person name="Woyke T."/>
            <person name="Ryan C.M."/>
            <person name="Banfield J.F."/>
        </authorList>
    </citation>
    <scope>NUCLEOTIDE SEQUENCE [LARGE SCALE GENOMIC DNA]</scope>
</reference>
<dbReference type="InterPro" id="IPR001967">
    <property type="entry name" value="Peptidase_S11_N"/>
</dbReference>
<keyword evidence="6 11" id="KW-0133">Cell shape</keyword>
<protein>
    <recommendedName>
        <fullName evidence="14">L,D-TPase catalytic domain-containing protein</fullName>
    </recommendedName>
</protein>
<dbReference type="GO" id="GO:0006508">
    <property type="term" value="P:proteolysis"/>
    <property type="evidence" value="ECO:0007669"/>
    <property type="project" value="InterPro"/>
</dbReference>
<evidence type="ECO:0000256" key="12">
    <source>
        <dbReference type="RuleBase" id="RU004016"/>
    </source>
</evidence>
<dbReference type="Gene3D" id="3.40.710.10">
    <property type="entry name" value="DD-peptidase/beta-lactamase superfamily"/>
    <property type="match status" value="1"/>
</dbReference>
<feature type="active site" description="Proton acceptor" evidence="9">
    <location>
        <position position="264"/>
    </location>
</feature>
<sequence length="483" mass="55068">MLGNKEHSLFKKLKNTKINIMKKSFLILFFTFLFLGGFYFISFHIPRTAVIERPQNLSVNYSNIISTSSPENYQKKPFFLKMISDIKDDLILENKSFLEINLSAMKIKLYKDGKPTKEWPILAKGDPQEWGGSALGMYKILSGNEISFSIVTDVYMPYALHYYGKYYIHGVPYYPGGQKRITTITGGCIQLSDKDAKEIYELAELDMPVLAIDKERDNYQFFQEKSSDFPEVSAKSYLAADLNSGFVFAEKNSQEQLPIASLTKLMTATVIAENVDLRKSILIKPEMLEAYGTTKGLEAGKSFRVVELFYPLLIESSNDAAEIFSGFLGRTKTIKIMNEKAKAILMANTEFVDPHGFDSKNVSTAQDLFQLAKYITDARPLLWEITKGKQVRSFGEVRFDIKELWNKNVFNNDSNFVGGKTGYTVPAKYTAIFIFKFNTNDEKTRDIVIILLGSEDNKIDTQKIYKWLQENYSLLPIIPIVEN</sequence>
<keyword evidence="7 11" id="KW-0573">Peptidoglycan synthesis</keyword>
<evidence type="ECO:0000256" key="13">
    <source>
        <dbReference type="SAM" id="Phobius"/>
    </source>
</evidence>
<dbReference type="PANTHER" id="PTHR21581">
    <property type="entry name" value="D-ALANYL-D-ALANINE CARBOXYPEPTIDASE"/>
    <property type="match status" value="1"/>
</dbReference>
<dbReference type="AlphaFoldDB" id="A0A2M7RNF1"/>
<comment type="similarity">
    <text evidence="2 12">Belongs to the peptidase S11 family.</text>
</comment>
<keyword evidence="4" id="KW-0732">Signal</keyword>
<feature type="active site" description="Proton donor/acceptor" evidence="11">
    <location>
        <position position="169"/>
    </location>
</feature>
<keyword evidence="13" id="KW-0472">Membrane</keyword>
<evidence type="ECO:0000256" key="9">
    <source>
        <dbReference type="PIRSR" id="PIRSR618044-1"/>
    </source>
</evidence>
<keyword evidence="13" id="KW-0812">Transmembrane</keyword>
<dbReference type="GO" id="GO:0008360">
    <property type="term" value="P:regulation of cell shape"/>
    <property type="evidence" value="ECO:0007669"/>
    <property type="project" value="UniProtKB-UniRule"/>
</dbReference>
<dbReference type="GO" id="GO:0016740">
    <property type="term" value="F:transferase activity"/>
    <property type="evidence" value="ECO:0007669"/>
    <property type="project" value="UniProtKB-KW"/>
</dbReference>
<dbReference type="UniPathway" id="UPA00219"/>
<dbReference type="Pfam" id="PF00768">
    <property type="entry name" value="Peptidase_S11"/>
    <property type="match status" value="1"/>
</dbReference>
<comment type="caution">
    <text evidence="15">The sequence shown here is derived from an EMBL/GenBank/DDBJ whole genome shotgun (WGS) entry which is preliminary data.</text>
</comment>
<evidence type="ECO:0000256" key="3">
    <source>
        <dbReference type="ARBA" id="ARBA00022679"/>
    </source>
</evidence>